<dbReference type="InterPro" id="IPR036691">
    <property type="entry name" value="Endo/exonu/phosph_ase_sf"/>
</dbReference>
<dbReference type="Proteomes" id="UP000683360">
    <property type="component" value="Unassembled WGS sequence"/>
</dbReference>
<feature type="transmembrane region" description="Helical" evidence="1">
    <location>
        <begin position="439"/>
        <end position="456"/>
    </location>
</feature>
<feature type="region of interest" description="Disordered" evidence="2">
    <location>
        <begin position="537"/>
        <end position="569"/>
    </location>
</feature>
<keyword evidence="1" id="KW-1208">Phospholipid metabolism</keyword>
<keyword evidence="1" id="KW-0594">Phospholipid biosynthesis</keyword>
<accession>A0A8S3QXU5</accession>
<dbReference type="GO" id="GO:0006659">
    <property type="term" value="P:phosphatidylserine biosynthetic process"/>
    <property type="evidence" value="ECO:0007669"/>
    <property type="project" value="UniProtKB-UniRule"/>
</dbReference>
<reference evidence="4" key="1">
    <citation type="submission" date="2021-03" db="EMBL/GenBank/DDBJ databases">
        <authorList>
            <person name="Bekaert M."/>
        </authorList>
    </citation>
    <scope>NUCLEOTIDE SEQUENCE</scope>
</reference>
<dbReference type="GO" id="GO:0007508">
    <property type="term" value="P:larval heart development"/>
    <property type="evidence" value="ECO:0007669"/>
    <property type="project" value="TreeGrafter"/>
</dbReference>
<dbReference type="AlphaFoldDB" id="A0A8S3QXU5"/>
<comment type="caution">
    <text evidence="4">The sequence shown here is derived from an EMBL/GenBank/DDBJ whole genome shotgun (WGS) entry which is preliminary data.</text>
</comment>
<dbReference type="OrthoDB" id="10265393at2759"/>
<comment type="similarity">
    <text evidence="1">Belongs to the phosphatidyl serine synthase family.</text>
</comment>
<dbReference type="PANTHER" id="PTHR33395">
    <property type="entry name" value="TRANSCRIPTASE, PUTATIVE-RELATED-RELATED"/>
    <property type="match status" value="1"/>
</dbReference>
<evidence type="ECO:0000313" key="4">
    <source>
        <dbReference type="EMBL" id="CAG2200636.1"/>
    </source>
</evidence>
<comment type="catalytic activity">
    <reaction evidence="1">
        <text>a 1,2-diacyl-sn-glycero-3-phosphoethanolamine + L-serine = a 1,2-diacyl-sn-glycero-3-phospho-L-serine + ethanolamine</text>
        <dbReference type="Rhea" id="RHEA:27606"/>
        <dbReference type="ChEBI" id="CHEBI:33384"/>
        <dbReference type="ChEBI" id="CHEBI:57262"/>
        <dbReference type="ChEBI" id="CHEBI:57603"/>
        <dbReference type="ChEBI" id="CHEBI:64612"/>
        <dbReference type="EC" id="2.7.8.29"/>
    </reaction>
</comment>
<dbReference type="Pfam" id="PF03034">
    <property type="entry name" value="PSS"/>
    <property type="match status" value="1"/>
</dbReference>
<feature type="compositionally biased region" description="Polar residues" evidence="2">
    <location>
        <begin position="540"/>
        <end position="556"/>
    </location>
</feature>
<dbReference type="Gene3D" id="3.60.10.10">
    <property type="entry name" value="Endonuclease/exonuclease/phosphatase"/>
    <property type="match status" value="1"/>
</dbReference>
<dbReference type="GO" id="GO:0005789">
    <property type="term" value="C:endoplasmic reticulum membrane"/>
    <property type="evidence" value="ECO:0007669"/>
    <property type="project" value="UniProtKB-SubCell"/>
</dbReference>
<evidence type="ECO:0000259" key="3">
    <source>
        <dbReference type="Pfam" id="PF14529"/>
    </source>
</evidence>
<keyword evidence="1" id="KW-0443">Lipid metabolism</keyword>
<feature type="transmembrane region" description="Helical" evidence="1">
    <location>
        <begin position="476"/>
        <end position="494"/>
    </location>
</feature>
<dbReference type="PANTHER" id="PTHR33395:SF22">
    <property type="entry name" value="REVERSE TRANSCRIPTASE DOMAIN-CONTAINING PROTEIN"/>
    <property type="match status" value="1"/>
</dbReference>
<keyword evidence="1" id="KW-0444">Lipid biosynthesis</keyword>
<dbReference type="GO" id="GO:0106245">
    <property type="term" value="F:L-serine-phosphatidylethanolamine phosphatidyltransferase activity"/>
    <property type="evidence" value="ECO:0007669"/>
    <property type="project" value="UniProtKB-UniRule"/>
</dbReference>
<keyword evidence="1 4" id="KW-0808">Transferase</keyword>
<name>A0A8S3QXU5_MYTED</name>
<protein>
    <recommendedName>
        <fullName evidence="1">Phosphatidylserine synthase</fullName>
        <ecNumber evidence="1">2.7.8.29</ecNumber>
    </recommendedName>
    <alternativeName>
        <fullName evidence="1">Serine-exchange enzyme</fullName>
    </alternativeName>
</protein>
<dbReference type="SUPFAM" id="SSF56219">
    <property type="entry name" value="DNase I-like"/>
    <property type="match status" value="1"/>
</dbReference>
<keyword evidence="5" id="KW-1185">Reference proteome</keyword>
<dbReference type="EMBL" id="CAJPWZ010000752">
    <property type="protein sequence ID" value="CAG2200636.1"/>
    <property type="molecule type" value="Genomic_DNA"/>
</dbReference>
<keyword evidence="1" id="KW-0472">Membrane</keyword>
<evidence type="ECO:0000256" key="2">
    <source>
        <dbReference type="SAM" id="MobiDB-lite"/>
    </source>
</evidence>
<gene>
    <name evidence="4" type="ORF">MEDL_15201</name>
</gene>
<feature type="transmembrane region" description="Helical" evidence="1">
    <location>
        <begin position="408"/>
        <end position="427"/>
    </location>
</feature>
<dbReference type="EC" id="2.7.8.29" evidence="1"/>
<dbReference type="GO" id="GO:0031012">
    <property type="term" value="C:extracellular matrix"/>
    <property type="evidence" value="ECO:0007669"/>
    <property type="project" value="TreeGrafter"/>
</dbReference>
<dbReference type="InterPro" id="IPR005135">
    <property type="entry name" value="Endo/exonuclease/phosphatase"/>
</dbReference>
<dbReference type="GO" id="GO:0061343">
    <property type="term" value="P:cell adhesion involved in heart morphogenesis"/>
    <property type="evidence" value="ECO:0007669"/>
    <property type="project" value="TreeGrafter"/>
</dbReference>
<keyword evidence="1" id="KW-0256">Endoplasmic reticulum</keyword>
<comment type="caution">
    <text evidence="1">Lacks conserved residue(s) required for the propagation of feature annotation.</text>
</comment>
<keyword evidence="1" id="KW-1133">Transmembrane helix</keyword>
<comment type="pathway">
    <text evidence="1">Phospholipid metabolism; phosphatidylserine biosynthesis.</text>
</comment>
<proteinExistence type="inferred from homology"/>
<dbReference type="InterPro" id="IPR004277">
    <property type="entry name" value="PSS"/>
</dbReference>
<evidence type="ECO:0000256" key="1">
    <source>
        <dbReference type="RuleBase" id="RU368094"/>
    </source>
</evidence>
<comment type="function">
    <text evidence="1">Catalyzes a base-exchange reaction in which the polar head group of phosphatidylethanolamine (PE) is replaced by L-serine.</text>
</comment>
<feature type="domain" description="Endonuclease/exonuclease/phosphatase" evidence="3">
    <location>
        <begin position="5"/>
        <end position="118"/>
    </location>
</feature>
<organism evidence="4 5">
    <name type="scientific">Mytilus edulis</name>
    <name type="common">Blue mussel</name>
    <dbReference type="NCBI Taxonomy" id="6550"/>
    <lineage>
        <taxon>Eukaryota</taxon>
        <taxon>Metazoa</taxon>
        <taxon>Spiralia</taxon>
        <taxon>Lophotrochozoa</taxon>
        <taxon>Mollusca</taxon>
        <taxon>Bivalvia</taxon>
        <taxon>Autobranchia</taxon>
        <taxon>Pteriomorphia</taxon>
        <taxon>Mytilida</taxon>
        <taxon>Mytiloidea</taxon>
        <taxon>Mytilidae</taxon>
        <taxon>Mytilinae</taxon>
        <taxon>Mytilus</taxon>
    </lineage>
</organism>
<dbReference type="Pfam" id="PF14529">
    <property type="entry name" value="Exo_endo_phos_2"/>
    <property type="match status" value="1"/>
</dbReference>
<sequence length="569" mass="67357">MKDLYLASFYMPHRNMKDIIKLKESINKLADGNKYKQMIIAGDFNCPDIDWDTLIVKPGAQDREVQQALLDTSIDLGLTQVQREPTRYNNLLDLVFTNNPSLCKSSTSIPGISDHAMVVTDFDIIPHYIKQSKRKKYMFNKADWDSIYKEMEQLSTTMESQIATPVEELWSTFTTTVFTIIDKYTPSKVCTSRKSLPWLNRNLSRMLKRKIRLYKHAKRSKQWNDYKSFQKKCKKEFKKAEINYINNTIYQGLQENNTKPFWRYVKSRRQENIGIPAMKQNGALDKMDGFVTTHFFGWWLKTLILRDWWLCMVLSIMFELLEYTLEHQLPNFSECWWDHWIMDALVCNGLGIYLGLKSLKYLSMKHYHWRGMWNIPTYRGKMKRLALQFTPYSWTDFDWRPLSSLKRWLAMLAVIAIFLLAELNTFYLKFVLWIPPPHWINLLRLAFFLFMGAAAMREGFQYLDDPTCKKFGRQAWMIIAIIITEFLIVVKFDWKTISKPLPPHIAYFWILGLLLLIGWTIFKFYIYRDVKSDLPEKSETSNGNPVPIQKSQNNGNRELRSRSKVTKSN</sequence>
<feature type="transmembrane region" description="Helical" evidence="1">
    <location>
        <begin position="506"/>
        <end position="527"/>
    </location>
</feature>
<evidence type="ECO:0000313" key="5">
    <source>
        <dbReference type="Proteomes" id="UP000683360"/>
    </source>
</evidence>
<keyword evidence="1" id="KW-0812">Transmembrane</keyword>
<comment type="subcellular location">
    <subcellularLocation>
        <location evidence="1">Endoplasmic reticulum membrane</location>
        <topology evidence="1">Multi-pass membrane protein</topology>
    </subcellularLocation>
</comment>